<keyword evidence="3" id="KW-0378">Hydrolase</keyword>
<dbReference type="EMBL" id="UYWY01025971">
    <property type="protein sequence ID" value="VDM50118.1"/>
    <property type="molecule type" value="Genomic_DNA"/>
</dbReference>
<gene>
    <name evidence="8" type="ORF">TCNE_LOCUS18797</name>
</gene>
<evidence type="ECO:0000256" key="2">
    <source>
        <dbReference type="ARBA" id="ARBA00022723"/>
    </source>
</evidence>
<keyword evidence="2 6" id="KW-0479">Metal-binding</keyword>
<keyword evidence="4 6" id="KW-0460">Magnesium</keyword>
<feature type="binding site" evidence="6">
    <location>
        <position position="46"/>
    </location>
    <ligand>
        <name>Mg(2+)</name>
        <dbReference type="ChEBI" id="CHEBI:18420"/>
    </ligand>
</feature>
<feature type="binding site" evidence="6">
    <location>
        <position position="48"/>
    </location>
    <ligand>
        <name>GMP</name>
        <dbReference type="ChEBI" id="CHEBI:58115"/>
    </ligand>
</feature>
<dbReference type="GO" id="GO:0046872">
    <property type="term" value="F:metal ion binding"/>
    <property type="evidence" value="ECO:0007669"/>
    <property type="project" value="UniProtKB-KW"/>
</dbReference>
<dbReference type="NCBIfam" id="TIGR02244">
    <property type="entry name" value="HAD-IG-Ncltidse"/>
    <property type="match status" value="1"/>
</dbReference>
<dbReference type="Proteomes" id="UP000050794">
    <property type="component" value="Unassembled WGS sequence"/>
</dbReference>
<dbReference type="WBParaSite" id="TCNE_0001880101-mRNA-1">
    <property type="protein sequence ID" value="TCNE_0001880101-mRNA-1"/>
    <property type="gene ID" value="TCNE_0001880101"/>
</dbReference>
<feature type="region of interest" description="Disordered" evidence="7">
    <location>
        <begin position="1"/>
        <end position="23"/>
    </location>
</feature>
<organism evidence="9 10">
    <name type="scientific">Toxocara canis</name>
    <name type="common">Canine roundworm</name>
    <dbReference type="NCBI Taxonomy" id="6265"/>
    <lineage>
        <taxon>Eukaryota</taxon>
        <taxon>Metazoa</taxon>
        <taxon>Ecdysozoa</taxon>
        <taxon>Nematoda</taxon>
        <taxon>Chromadorea</taxon>
        <taxon>Rhabditida</taxon>
        <taxon>Spirurina</taxon>
        <taxon>Ascaridomorpha</taxon>
        <taxon>Ascaridoidea</taxon>
        <taxon>Toxocaridae</taxon>
        <taxon>Toxocara</taxon>
    </lineage>
</organism>
<name>A0A183VDH7_TOXCA</name>
<evidence type="ECO:0000256" key="7">
    <source>
        <dbReference type="SAM" id="MobiDB-lite"/>
    </source>
</evidence>
<keyword evidence="9" id="KW-1185">Reference proteome</keyword>
<evidence type="ECO:0000313" key="9">
    <source>
        <dbReference type="Proteomes" id="UP000050794"/>
    </source>
</evidence>
<dbReference type="PANTHER" id="PTHR12103">
    <property type="entry name" value="5'-NUCLEOTIDASE DOMAIN-CONTAINING"/>
    <property type="match status" value="1"/>
</dbReference>
<reference evidence="8 9" key="2">
    <citation type="submission" date="2018-11" db="EMBL/GenBank/DDBJ databases">
        <authorList>
            <consortium name="Pathogen Informatics"/>
        </authorList>
    </citation>
    <scope>NUCLEOTIDE SEQUENCE [LARGE SCALE GENOMIC DNA]</scope>
</reference>
<dbReference type="InterPro" id="IPR036412">
    <property type="entry name" value="HAD-like_sf"/>
</dbReference>
<evidence type="ECO:0000256" key="3">
    <source>
        <dbReference type="ARBA" id="ARBA00022801"/>
    </source>
</evidence>
<protein>
    <submittedName>
        <fullName evidence="10">5'-nucleotidase</fullName>
    </submittedName>
</protein>
<dbReference type="PANTHER" id="PTHR12103:SF15">
    <property type="entry name" value="CYTOSOLIC PURINE 5'-NUCLEOTIDASE"/>
    <property type="match status" value="1"/>
</dbReference>
<evidence type="ECO:0000256" key="1">
    <source>
        <dbReference type="ARBA" id="ARBA00009589"/>
    </source>
</evidence>
<evidence type="ECO:0000256" key="4">
    <source>
        <dbReference type="ARBA" id="ARBA00022842"/>
    </source>
</evidence>
<comment type="similarity">
    <text evidence="1">Belongs to the 5'(3')-deoxyribonucleotidase family.</text>
</comment>
<evidence type="ECO:0000313" key="10">
    <source>
        <dbReference type="WBParaSite" id="TCNE_0001880101-mRNA-1"/>
    </source>
</evidence>
<dbReference type="InterPro" id="IPR016695">
    <property type="entry name" value="Pur_nucleotidase"/>
</dbReference>
<reference evidence="10" key="1">
    <citation type="submission" date="2016-06" db="UniProtKB">
        <authorList>
            <consortium name="WormBaseParasite"/>
        </authorList>
    </citation>
    <scope>IDENTIFICATION</scope>
</reference>
<dbReference type="PIRSF" id="PIRSF017434">
    <property type="entry name" value="Purine_5'-nucleotidase"/>
    <property type="match status" value="1"/>
</dbReference>
<comment type="cofactor">
    <cofactor evidence="6">
        <name>Mg(2+)</name>
        <dbReference type="ChEBI" id="CHEBI:18420"/>
    </cofactor>
    <text evidence="6">Binds 1 Mg(2+) ion per subunit.</text>
</comment>
<dbReference type="Gene3D" id="3.40.50.1000">
    <property type="entry name" value="HAD superfamily/HAD-like"/>
    <property type="match status" value="2"/>
</dbReference>
<accession>A0A183VDH7</accession>
<feature type="compositionally biased region" description="Polar residues" evidence="7">
    <location>
        <begin position="9"/>
        <end position="19"/>
    </location>
</feature>
<dbReference type="InterPro" id="IPR008380">
    <property type="entry name" value="HAD-SF_hydro_IG_5-nucl"/>
</dbReference>
<dbReference type="GO" id="GO:0008253">
    <property type="term" value="F:5'-nucleotidase activity"/>
    <property type="evidence" value="ECO:0007669"/>
    <property type="project" value="TreeGrafter"/>
</dbReference>
<evidence type="ECO:0000256" key="5">
    <source>
        <dbReference type="PIRSR" id="PIRSR017434-1"/>
    </source>
</evidence>
<dbReference type="SUPFAM" id="SSF56784">
    <property type="entry name" value="HAD-like"/>
    <property type="match status" value="1"/>
</dbReference>
<dbReference type="InterPro" id="IPR023214">
    <property type="entry name" value="HAD_sf"/>
</dbReference>
<feature type="active site" description="Proton donor" evidence="5">
    <location>
        <position position="48"/>
    </location>
</feature>
<sequence>MEKKKVKQSKSLNLQSPKQPNERDPCQRIFVNRSVCLERIRFYGFDMDYTLAMYKSPDYETLLYSRILDRMVFMGYPEELRNLHYDPTFPIRGLWFDQKYGNLLKVDGFGNILVGVHGLQFLKPAEIKSMYPGKFLAMNLDPERVLIMNSLFNMADTYALATLVDYFDNSSEYKRNDDRTGVQSGNIAISYKSIAQDTLLAVHYVHNDNESTLKEYVLNNIEKYIIKDSRVTILLRQLQTHGAKTFLLTNSSYSYTNGVMKYLIGDNWNTHFDVTFVDAKKPLWFAQGTALRQIDPATGTAKLGIHHGPATKGQVFVGGNSDGFRHMFMAHGKDVMYIGDHLFGDVLKSKKTKGWRTFLVVPELQREISIWTERHADFEKLLILSKQMEQLYSQLGVESEISCKPNIQSNLRQIRVSIFPS</sequence>
<feature type="active site" description="Nucleophile" evidence="5">
    <location>
        <position position="46"/>
    </location>
</feature>
<evidence type="ECO:0000256" key="6">
    <source>
        <dbReference type="PIRSR" id="PIRSR017434-2"/>
    </source>
</evidence>
<dbReference type="Pfam" id="PF05761">
    <property type="entry name" value="5_nucleotid"/>
    <property type="match status" value="1"/>
</dbReference>
<evidence type="ECO:0000313" key="8">
    <source>
        <dbReference type="EMBL" id="VDM50118.1"/>
    </source>
</evidence>
<dbReference type="AlphaFoldDB" id="A0A183VDH7"/>
<feature type="binding site" evidence="6">
    <location>
        <position position="340"/>
    </location>
    <ligand>
        <name>Mg(2+)</name>
        <dbReference type="ChEBI" id="CHEBI:18420"/>
    </ligand>
</feature>
<proteinExistence type="inferred from homology"/>